<proteinExistence type="predicted"/>
<dbReference type="RefSeq" id="WP_309943458.1">
    <property type="nucleotide sequence ID" value="NZ_AP025312.1"/>
</dbReference>
<evidence type="ECO:0000313" key="2">
    <source>
        <dbReference type="Proteomes" id="UP001185092"/>
    </source>
</evidence>
<dbReference type="EMBL" id="JAVDQD010000018">
    <property type="protein sequence ID" value="MDR6242085.1"/>
    <property type="molecule type" value="Genomic_DNA"/>
</dbReference>
<comment type="caution">
    <text evidence="1">The sequence shown here is derived from an EMBL/GenBank/DDBJ whole genome shotgun (WGS) entry which is preliminary data.</text>
</comment>
<protein>
    <submittedName>
        <fullName evidence="1">Uncharacterized protein</fullName>
    </submittedName>
</protein>
<dbReference type="AlphaFoldDB" id="A0AAE3XU73"/>
<keyword evidence="2" id="KW-1185">Reference proteome</keyword>
<accession>A0AAE3XU73</accession>
<sequence>MENLSNTELSQLNGGVAPGGCIIYPKPIKDIIIICFPQPAEF</sequence>
<gene>
    <name evidence="1" type="ORF">HNQ88_005172</name>
</gene>
<organism evidence="1 2">
    <name type="scientific">Aureibacter tunicatorum</name>
    <dbReference type="NCBI Taxonomy" id="866807"/>
    <lineage>
        <taxon>Bacteria</taxon>
        <taxon>Pseudomonadati</taxon>
        <taxon>Bacteroidota</taxon>
        <taxon>Cytophagia</taxon>
        <taxon>Cytophagales</taxon>
        <taxon>Persicobacteraceae</taxon>
        <taxon>Aureibacter</taxon>
    </lineage>
</organism>
<reference evidence="1" key="1">
    <citation type="submission" date="2023-07" db="EMBL/GenBank/DDBJ databases">
        <title>Genomic Encyclopedia of Type Strains, Phase IV (KMG-IV): sequencing the most valuable type-strain genomes for metagenomic binning, comparative biology and taxonomic classification.</title>
        <authorList>
            <person name="Goeker M."/>
        </authorList>
    </citation>
    <scope>NUCLEOTIDE SEQUENCE</scope>
    <source>
        <strain evidence="1">DSM 26174</strain>
    </source>
</reference>
<evidence type="ECO:0000313" key="1">
    <source>
        <dbReference type="EMBL" id="MDR6242085.1"/>
    </source>
</evidence>
<dbReference type="Proteomes" id="UP001185092">
    <property type="component" value="Unassembled WGS sequence"/>
</dbReference>
<name>A0AAE3XU73_9BACT</name>